<sequence length="979" mass="110262">MSLTTWRHFNFFDLTPIQDPALAEDGSLYSDPGLTALCPARSSIFFATTNAIVREFDQSFNLLHSFTAYESDWSITFLRYLEGTGLLLTIAEKIGHGPVIKLWSLDKRDKKTNDPHLHSTVNVSNGDNTFPITAFDISNDFSVIAIGFADGAVILIRGDIIRDRGSRQRVVYSNSGPITGVSFVEKDEGILTLFVATINKILTVPTTGKNNGKPEKVLEKKGADLKCTSFDPITNNFVVGRDDSISFYNVASKGPSLVFEIPKKWVFCYKQYVVLVASNTTPDTSSATGNNFSINTLIGSDSIYSTSRLLIIDTGNKYVAYSGQISQGVKDIFVQWDRLYVLGTDGVLYQFDEKPLEERLNILTQRNLYDVAIQLGKSLNIDKTIIMTIERDFGYYLYNNGEVNEALEHFIEAIDLGNTSQIILKYRESQYIQNLTLYLEALHDKGVALKEHTTLLLNSYAKLKADEKLKSFVENEENDGKFDYETAIQICRQSEYYDLASFLAMKINESQLVVQIKLKDLNDYKGCLKYVASLPVDEALRILVQNSRVLLEKFPYKTTLLLIDLFTGKYVPEDISDNSSETNKVDDENYLTRPVLQSYRAFVNYMSSTTASADETEELKPVDYIKPTYQPPRPRLIFSSFVDHPNEFVIFLEACLEAYDEYDGNMKDKKDILSTLFEMYLSLANKSGILATEKKEWEDKALELGKQSKEEIDSNNVLLLSYLDNFKDGQTLTEQQEGHEIDMFRASVASGDIKTAIQILYKYGDKEKELYPLALTFFTSSKEILDQVGLEFDYVLTKIREEKLMAPLQVVQALSVNSVATVGLVKSYLIDIITKEKTDIENNNKLAESYRAETEAKQKEISKLVHDPMVIQYTTCSACKTSLDLPAVHFGCKHSFHQRCLDSSSGSAAAITAGDGSAVQCPICLPDLETIEAIRRGQEDVSERFDLFKLALESSESKFKVVTEFYGRGGMEQAKYILQ</sequence>
<dbReference type="GO" id="GO:0006886">
    <property type="term" value="P:intracellular protein transport"/>
    <property type="evidence" value="ECO:0007669"/>
    <property type="project" value="UniProtKB-UniRule"/>
</dbReference>
<keyword evidence="5" id="KW-0862">Zinc</keyword>
<dbReference type="OrthoDB" id="26184at2759"/>
<evidence type="ECO:0000256" key="6">
    <source>
        <dbReference type="ARBA" id="ARBA00022927"/>
    </source>
</evidence>
<dbReference type="CDD" id="cd16688">
    <property type="entry name" value="RING-H2_Vps11"/>
    <property type="match status" value="1"/>
</dbReference>
<evidence type="ECO:0000256" key="5">
    <source>
        <dbReference type="ARBA" id="ARBA00022833"/>
    </source>
</evidence>
<organism evidence="13 14">
    <name type="scientific">Geotrichum candidum</name>
    <name type="common">Oospora lactis</name>
    <name type="synonym">Dipodascus geotrichum</name>
    <dbReference type="NCBI Taxonomy" id="1173061"/>
    <lineage>
        <taxon>Eukaryota</taxon>
        <taxon>Fungi</taxon>
        <taxon>Dikarya</taxon>
        <taxon>Ascomycota</taxon>
        <taxon>Saccharomycotina</taxon>
        <taxon>Dipodascomycetes</taxon>
        <taxon>Dipodascales</taxon>
        <taxon>Dipodascaceae</taxon>
        <taxon>Geotrichum</taxon>
    </lineage>
</organism>
<comment type="subunit">
    <text evidence="9">Component of the homotypic vacuole fusion and vacuole protein sorting (HOPS) complex. Component of the class C core vacuole/endosome tethering (CORVET) complex.</text>
</comment>
<dbReference type="Pfam" id="PF23356">
    <property type="entry name" value="TPR_PEP5_VPS11"/>
    <property type="match status" value="1"/>
</dbReference>
<dbReference type="InterPro" id="IPR057307">
    <property type="entry name" value="PEP5_VPS11_N"/>
</dbReference>
<evidence type="ECO:0000256" key="7">
    <source>
        <dbReference type="ARBA" id="ARBA00023136"/>
    </source>
</evidence>
<keyword evidence="14" id="KW-1185">Reference proteome</keyword>
<keyword evidence="6 9" id="KW-0653">Protein transport</keyword>
<keyword evidence="3" id="KW-0479">Metal-binding</keyword>
<dbReference type="InterPro" id="IPR011990">
    <property type="entry name" value="TPR-like_helical_dom_sf"/>
</dbReference>
<evidence type="ECO:0000256" key="10">
    <source>
        <dbReference type="PROSITE-ProRule" id="PRU00175"/>
    </source>
</evidence>
<evidence type="ECO:0000256" key="11">
    <source>
        <dbReference type="PROSITE-ProRule" id="PRU01006"/>
    </source>
</evidence>
<gene>
    <name evidence="13" type="ORF">BN980_GECA01s00725g</name>
</gene>
<dbReference type="InterPro" id="IPR001841">
    <property type="entry name" value="Znf_RING"/>
</dbReference>
<keyword evidence="9" id="KW-0926">Vacuole</keyword>
<protein>
    <recommendedName>
        <fullName evidence="9">E3 ubiquitin-protein ligase PEP5</fullName>
        <ecNumber evidence="9">2.3.2.27</ecNumber>
    </recommendedName>
</protein>
<dbReference type="SUPFAM" id="SSF50978">
    <property type="entry name" value="WD40 repeat-like"/>
    <property type="match status" value="1"/>
</dbReference>
<evidence type="ECO:0000256" key="1">
    <source>
        <dbReference type="ARBA" id="ARBA00007070"/>
    </source>
</evidence>
<dbReference type="Gene3D" id="2.130.10.10">
    <property type="entry name" value="YVTN repeat-like/Quinoprotein amine dehydrogenase"/>
    <property type="match status" value="1"/>
</dbReference>
<keyword evidence="2 9" id="KW-0813">Transport</keyword>
<dbReference type="GO" id="GO:0048284">
    <property type="term" value="P:organelle fusion"/>
    <property type="evidence" value="ECO:0007669"/>
    <property type="project" value="TreeGrafter"/>
</dbReference>
<evidence type="ECO:0000256" key="4">
    <source>
        <dbReference type="ARBA" id="ARBA00022771"/>
    </source>
</evidence>
<feature type="repeat" description="CHCR" evidence="11">
    <location>
        <begin position="410"/>
        <end position="559"/>
    </location>
</feature>
<dbReference type="InterPro" id="IPR057308">
    <property type="entry name" value="CHCR_PEP5_VPS11"/>
</dbReference>
<dbReference type="GO" id="GO:0007033">
    <property type="term" value="P:vacuole organization"/>
    <property type="evidence" value="ECO:0007669"/>
    <property type="project" value="TreeGrafter"/>
</dbReference>
<keyword evidence="9" id="KW-0808">Transferase</keyword>
<name>A0A0J9YH84_GEOCN</name>
<dbReference type="GO" id="GO:0000329">
    <property type="term" value="C:fungal-type vacuole membrane"/>
    <property type="evidence" value="ECO:0007669"/>
    <property type="project" value="UniProtKB-UniRule"/>
</dbReference>
<dbReference type="InterPro" id="IPR015943">
    <property type="entry name" value="WD40/YVTN_repeat-like_dom_sf"/>
</dbReference>
<dbReference type="GO" id="GO:0006904">
    <property type="term" value="P:vesicle docking involved in exocytosis"/>
    <property type="evidence" value="ECO:0007669"/>
    <property type="project" value="TreeGrafter"/>
</dbReference>
<dbReference type="SMART" id="SM00184">
    <property type="entry name" value="RING"/>
    <property type="match status" value="1"/>
</dbReference>
<dbReference type="InterPro" id="IPR016528">
    <property type="entry name" value="VPS11"/>
</dbReference>
<dbReference type="Gene3D" id="1.25.40.10">
    <property type="entry name" value="Tetratricopeptide repeat domain"/>
    <property type="match status" value="1"/>
</dbReference>
<dbReference type="PIRSF" id="PIRSF007860">
    <property type="entry name" value="VPS11"/>
    <property type="match status" value="1"/>
</dbReference>
<dbReference type="PANTHER" id="PTHR23323">
    <property type="entry name" value="VACUOLAR PROTEIN SORTING-ASSOCIATED PROTEIN"/>
    <property type="match status" value="1"/>
</dbReference>
<dbReference type="GO" id="GO:0030897">
    <property type="term" value="C:HOPS complex"/>
    <property type="evidence" value="ECO:0007669"/>
    <property type="project" value="UniProtKB-UniRule"/>
</dbReference>
<dbReference type="PROSITE" id="PS50236">
    <property type="entry name" value="CHCR"/>
    <property type="match status" value="1"/>
</dbReference>
<dbReference type="GO" id="GO:0008270">
    <property type="term" value="F:zinc ion binding"/>
    <property type="evidence" value="ECO:0007669"/>
    <property type="project" value="UniProtKB-KW"/>
</dbReference>
<evidence type="ECO:0000256" key="2">
    <source>
        <dbReference type="ARBA" id="ARBA00022448"/>
    </source>
</evidence>
<dbReference type="EC" id="2.3.2.27" evidence="9"/>
<dbReference type="Proteomes" id="UP000242525">
    <property type="component" value="Unassembled WGS sequence"/>
</dbReference>
<evidence type="ECO:0000256" key="8">
    <source>
        <dbReference type="ARBA" id="ARBA00029433"/>
    </source>
</evidence>
<keyword evidence="9" id="KW-0833">Ubl conjugation pathway</keyword>
<evidence type="ECO:0000256" key="3">
    <source>
        <dbReference type="ARBA" id="ARBA00022723"/>
    </source>
</evidence>
<dbReference type="GO" id="GO:0030674">
    <property type="term" value="F:protein-macromolecule adaptor activity"/>
    <property type="evidence" value="ECO:0007669"/>
    <property type="project" value="TreeGrafter"/>
</dbReference>
<reference evidence="13" key="1">
    <citation type="submission" date="2014-03" db="EMBL/GenBank/DDBJ databases">
        <authorList>
            <person name="Casaregola S."/>
        </authorList>
    </citation>
    <scope>NUCLEOTIDE SEQUENCE [LARGE SCALE GENOMIC DNA]</scope>
    <source>
        <strain evidence="13">CLIB 918</strain>
    </source>
</reference>
<evidence type="ECO:0000313" key="14">
    <source>
        <dbReference type="Proteomes" id="UP000242525"/>
    </source>
</evidence>
<comment type="subcellular location">
    <subcellularLocation>
        <location evidence="8">Endomembrane system</location>
        <topology evidence="8">Peripheral membrane protein</topology>
        <orientation evidence="8">Cytoplasmic side</orientation>
    </subcellularLocation>
    <subcellularLocation>
        <location evidence="9">Vacuole membrane</location>
        <topology evidence="9">Peripheral membrane protein</topology>
        <orientation evidence="9">Cytoplasmic side</orientation>
    </subcellularLocation>
</comment>
<dbReference type="AlphaFoldDB" id="A0A0J9YH84"/>
<dbReference type="SUPFAM" id="SSF57850">
    <property type="entry name" value="RING/U-box"/>
    <property type="match status" value="1"/>
</dbReference>
<accession>A0A0J9YH84</accession>
<feature type="domain" description="RING-type" evidence="12">
    <location>
        <begin position="876"/>
        <end position="924"/>
    </location>
</feature>
<dbReference type="EMBL" id="CCBN010000001">
    <property type="protein sequence ID" value="CDO51092.1"/>
    <property type="molecule type" value="Genomic_DNA"/>
</dbReference>
<dbReference type="GO" id="GO:0007032">
    <property type="term" value="P:endosome organization"/>
    <property type="evidence" value="ECO:0007669"/>
    <property type="project" value="TreeGrafter"/>
</dbReference>
<evidence type="ECO:0000313" key="13">
    <source>
        <dbReference type="EMBL" id="CDO51092.1"/>
    </source>
</evidence>
<comment type="similarity">
    <text evidence="1 9">Belongs to the VPS11 family.</text>
</comment>
<dbReference type="STRING" id="1173061.A0A0J9YH84"/>
<keyword evidence="7 9" id="KW-0472">Membrane</keyword>
<dbReference type="GO" id="GO:0061630">
    <property type="term" value="F:ubiquitin protein ligase activity"/>
    <property type="evidence" value="ECO:0007669"/>
    <property type="project" value="UniProtKB-EC"/>
</dbReference>
<dbReference type="Gene3D" id="3.30.40.10">
    <property type="entry name" value="Zinc/RING finger domain, C3HC4 (zinc finger)"/>
    <property type="match status" value="1"/>
</dbReference>
<dbReference type="InterPro" id="IPR000547">
    <property type="entry name" value="Clathrin_H-chain/VPS_repeat"/>
</dbReference>
<proteinExistence type="inferred from homology"/>
<dbReference type="InterPro" id="IPR024763">
    <property type="entry name" value="VPS11_C"/>
</dbReference>
<dbReference type="InterPro" id="IPR036322">
    <property type="entry name" value="WD40_repeat_dom_sf"/>
</dbReference>
<comment type="caution">
    <text evidence="13">The sequence shown here is derived from an EMBL/GenBank/DDBJ whole genome shotgun (WGS) entry which is preliminary data.</text>
</comment>
<comment type="catalytic activity">
    <reaction evidence="9">
        <text>S-ubiquitinyl-[E2 ubiquitin-conjugating enzyme]-L-cysteine + [acceptor protein]-L-lysine = [E2 ubiquitin-conjugating enzyme]-L-cysteine + N(6)-ubiquitinyl-[acceptor protein]-L-lysine.</text>
        <dbReference type="EC" id="2.3.2.27"/>
    </reaction>
</comment>
<evidence type="ECO:0000259" key="12">
    <source>
        <dbReference type="PROSITE" id="PS50089"/>
    </source>
</evidence>
<dbReference type="PANTHER" id="PTHR23323:SF24">
    <property type="entry name" value="VACUOLAR PROTEIN SORTING-ASSOCIATED PROTEIN 11 HOMOLOG"/>
    <property type="match status" value="1"/>
</dbReference>
<dbReference type="PROSITE" id="PS50089">
    <property type="entry name" value="ZF_RING_2"/>
    <property type="match status" value="1"/>
</dbReference>
<keyword evidence="4 10" id="KW-0863">Zinc-finger</keyword>
<evidence type="ECO:0000256" key="9">
    <source>
        <dbReference type="PIRNR" id="PIRNR007860"/>
    </source>
</evidence>
<dbReference type="Pfam" id="PF23341">
    <property type="entry name" value="PEP5_VPS11_N"/>
    <property type="match status" value="1"/>
</dbReference>
<dbReference type="Pfam" id="PF12451">
    <property type="entry name" value="VPS11_C"/>
    <property type="match status" value="1"/>
</dbReference>
<dbReference type="GO" id="GO:0033263">
    <property type="term" value="C:CORVET complex"/>
    <property type="evidence" value="ECO:0007669"/>
    <property type="project" value="UniProtKB-UniRule"/>
</dbReference>
<dbReference type="InterPro" id="IPR013083">
    <property type="entry name" value="Znf_RING/FYVE/PHD"/>
</dbReference>